<dbReference type="Proteomes" id="UP001565369">
    <property type="component" value="Unassembled WGS sequence"/>
</dbReference>
<sequence length="63" mass="7031">MNRSAAAEAAALVHRMLENLIATSRESDLRAQVPCILIRVYCSERRNTLVALTPQVPPRRETA</sequence>
<evidence type="ECO:0000313" key="1">
    <source>
        <dbReference type="EMBL" id="MEY9451205.1"/>
    </source>
</evidence>
<dbReference type="EMBL" id="JBGBZJ010000001">
    <property type="protein sequence ID" value="MEY9451205.1"/>
    <property type="molecule type" value="Genomic_DNA"/>
</dbReference>
<reference evidence="1 2" key="1">
    <citation type="submission" date="2024-07" db="EMBL/GenBank/DDBJ databases">
        <title>Genomic Encyclopedia of Type Strains, Phase V (KMG-V): Genome sequencing to study the core and pangenomes of soil and plant-associated prokaryotes.</title>
        <authorList>
            <person name="Whitman W."/>
        </authorList>
    </citation>
    <scope>NUCLEOTIDE SEQUENCE [LARGE SCALE GENOMIC DNA]</scope>
    <source>
        <strain evidence="1 2">USDA 152</strain>
    </source>
</reference>
<protein>
    <submittedName>
        <fullName evidence="1">Uncharacterized protein</fullName>
    </submittedName>
</protein>
<accession>A0ABV4FJ08</accession>
<dbReference type="RefSeq" id="WP_157158448.1">
    <property type="nucleotide sequence ID" value="NZ_CP150124.1"/>
</dbReference>
<proteinExistence type="predicted"/>
<comment type="caution">
    <text evidence="1">The sequence shown here is derived from an EMBL/GenBank/DDBJ whole genome shotgun (WGS) entry which is preliminary data.</text>
</comment>
<organism evidence="1 2">
    <name type="scientific">Bradyrhizobium ottawaense</name>
    <dbReference type="NCBI Taxonomy" id="931866"/>
    <lineage>
        <taxon>Bacteria</taxon>
        <taxon>Pseudomonadati</taxon>
        <taxon>Pseudomonadota</taxon>
        <taxon>Alphaproteobacteria</taxon>
        <taxon>Hyphomicrobiales</taxon>
        <taxon>Nitrobacteraceae</taxon>
        <taxon>Bradyrhizobium</taxon>
    </lineage>
</organism>
<keyword evidence="2" id="KW-1185">Reference proteome</keyword>
<gene>
    <name evidence="1" type="ORF">ABIG07_000153</name>
</gene>
<evidence type="ECO:0000313" key="2">
    <source>
        <dbReference type="Proteomes" id="UP001565369"/>
    </source>
</evidence>
<name>A0ABV4FJ08_9BRAD</name>